<dbReference type="RefSeq" id="XP_031428325.1">
    <property type="nucleotide sequence ID" value="XM_031572465.1"/>
</dbReference>
<dbReference type="GeneID" id="105906607"/>
<organism evidence="6 7">
    <name type="scientific">Clupea harengus</name>
    <name type="common">Atlantic herring</name>
    <dbReference type="NCBI Taxonomy" id="7950"/>
    <lineage>
        <taxon>Eukaryota</taxon>
        <taxon>Metazoa</taxon>
        <taxon>Chordata</taxon>
        <taxon>Craniata</taxon>
        <taxon>Vertebrata</taxon>
        <taxon>Euteleostomi</taxon>
        <taxon>Actinopterygii</taxon>
        <taxon>Neopterygii</taxon>
        <taxon>Teleostei</taxon>
        <taxon>Clupei</taxon>
        <taxon>Clupeiformes</taxon>
        <taxon>Clupeoidei</taxon>
        <taxon>Clupeidae</taxon>
        <taxon>Clupea</taxon>
    </lineage>
</organism>
<feature type="region of interest" description="Disordered" evidence="2">
    <location>
        <begin position="442"/>
        <end position="478"/>
    </location>
</feature>
<dbReference type="PROSITE" id="PS50195">
    <property type="entry name" value="PX"/>
    <property type="match status" value="1"/>
</dbReference>
<dbReference type="SMART" id="SM00312">
    <property type="entry name" value="PX"/>
    <property type="match status" value="1"/>
</dbReference>
<dbReference type="AlphaFoldDB" id="A0A6P3W5L6"/>
<evidence type="ECO:0000313" key="8">
    <source>
        <dbReference type="RefSeq" id="XP_031428324.1"/>
    </source>
</evidence>
<dbReference type="InterPro" id="IPR013937">
    <property type="entry name" value="Sorting_nexin_C"/>
</dbReference>
<evidence type="ECO:0000259" key="4">
    <source>
        <dbReference type="PROSITE" id="PS50195"/>
    </source>
</evidence>
<feature type="region of interest" description="Disordered" evidence="2">
    <location>
        <begin position="747"/>
        <end position="774"/>
    </location>
</feature>
<feature type="compositionally biased region" description="Polar residues" evidence="2">
    <location>
        <begin position="382"/>
        <end position="396"/>
    </location>
</feature>
<evidence type="ECO:0000313" key="7">
    <source>
        <dbReference type="RefSeq" id="XP_012690241.2"/>
    </source>
</evidence>
<evidence type="ECO:0000259" key="5">
    <source>
        <dbReference type="PROSITE" id="PS51207"/>
    </source>
</evidence>
<feature type="domain" description="PXA" evidence="5">
    <location>
        <begin position="92"/>
        <end position="279"/>
    </location>
</feature>
<keyword evidence="6" id="KW-1185">Reference proteome</keyword>
<name>A0A6P3W5L6_CLUHA</name>
<gene>
    <name evidence="7 8 9" type="primary">snx19a</name>
</gene>
<dbReference type="InterPro" id="IPR036871">
    <property type="entry name" value="PX_dom_sf"/>
</dbReference>
<dbReference type="Pfam" id="PF08628">
    <property type="entry name" value="Nexin_C"/>
    <property type="match status" value="1"/>
</dbReference>
<evidence type="ECO:0000313" key="6">
    <source>
        <dbReference type="Proteomes" id="UP000515152"/>
    </source>
</evidence>
<proteinExistence type="inferred from homology"/>
<dbReference type="InterPro" id="IPR003114">
    <property type="entry name" value="Phox_assoc"/>
</dbReference>
<dbReference type="GO" id="GO:0035091">
    <property type="term" value="F:phosphatidylinositol binding"/>
    <property type="evidence" value="ECO:0007669"/>
    <property type="project" value="InterPro"/>
</dbReference>
<keyword evidence="3" id="KW-0812">Transmembrane</keyword>
<dbReference type="Pfam" id="PF00787">
    <property type="entry name" value="PX"/>
    <property type="match status" value="1"/>
</dbReference>
<dbReference type="InterPro" id="IPR001683">
    <property type="entry name" value="PX_dom"/>
</dbReference>
<dbReference type="OrthoDB" id="5582218at2759"/>
<protein>
    <submittedName>
        <fullName evidence="7 8">Sorting nexin-19a isoform X1</fullName>
    </submittedName>
</protein>
<dbReference type="CTD" id="100170806"/>
<feature type="compositionally biased region" description="Basic and acidic residues" evidence="2">
    <location>
        <begin position="397"/>
        <end position="407"/>
    </location>
</feature>
<accession>A0A6P3W5L6</accession>
<feature type="region of interest" description="Disordered" evidence="2">
    <location>
        <begin position="662"/>
        <end position="692"/>
    </location>
</feature>
<keyword evidence="3" id="KW-1133">Transmembrane helix</keyword>
<dbReference type="SMART" id="SM00313">
    <property type="entry name" value="PXA"/>
    <property type="match status" value="1"/>
</dbReference>
<feature type="compositionally biased region" description="Low complexity" evidence="2">
    <location>
        <begin position="340"/>
        <end position="350"/>
    </location>
</feature>
<dbReference type="PANTHER" id="PTHR22775:SF33">
    <property type="entry name" value="SNX19A PROTEIN"/>
    <property type="match status" value="1"/>
</dbReference>
<sequence>MPATVGVGTISWTLWDILAQGKVLGCGAFLAWLVLFHLLVNVWLLCIFTSLLVVLGGWLGSRVALDGNSLLHLEHFLPLYPSPPAQPAVDSERRLDWEINSAVSKAVRDFVSSWYRSLVTEEEGEFEWVVRDTMLAAAVELKRRARHVDRRAVAQRALELCGCHLQSYSHARQLQQQAQPGSEPPAQGDAEGLGLWQLYCQSDAPHPALASAAAELSYSRSVVDLLMHVLVPYPHLETRTGRFMVGELITCNVLLPLVARVSNPDWLNLTVVDVFTKPSSPGDPVEAEMQEAPHEAQATQQDTWSSSLHSLMMWKSPAPSEMSSVTLTDASSYSSMAPTSTDSSAHSLSSYEEPTQCSGTGRLFAGRVGPTRPPVDLLRSSRWFQETDSDLESPSSDGKKISYESLNSKEEDRTDRFCDCVSPTDFCGLVCSDEEPFGFLSSGKRSAPKVPASGQRSWPDSPVEETAGPLHQGSPSTASRSLCLPPFKFEPLGSPEGPVAIQNLRITGTVMAKEHRGSSTHLYTLYTVKYETTPDSDGSVTDQSVAYHTVNHRYTEFLNLQTRLEEKPELRKMIKNVKGPKKLFPDLPFGNADVDKAEARKGQLETYLKQLCAIPETANSDEMQEFLGLNTDARMTFEKKPSVSRIDKLVVNAIVDTLKTAFPRSDLPSPTEEAEGDADGRNQSDGNIRKRSRLRFSSKIAPSLNIPDLQPKVMYTFSEGSTVLQGVSITGLEGLVREQERVMCGTQRRASEEGRAVGVETRGGRGRSGTLERRSRSTDTALADVALNILCLLMKDQWSWLCTENIQKTIRLLFGTFIERWLDVGIRHLTSAPCWVIYLRVLQEAVWPGGELPAEQQPERSPEQREETRQQCLDCLTQMLPDLISEMLGSEKYRLSWEHVLGSLQDPNINRHLVYCIFDLLLEFLIPESSEEAFQKSLLHSLSRDAERMATSP</sequence>
<feature type="transmembrane region" description="Helical" evidence="3">
    <location>
        <begin position="42"/>
        <end position="60"/>
    </location>
</feature>
<dbReference type="Proteomes" id="UP000515152">
    <property type="component" value="Chromosome 8"/>
</dbReference>
<evidence type="ECO:0000313" key="9">
    <source>
        <dbReference type="RefSeq" id="XP_031428325.1"/>
    </source>
</evidence>
<dbReference type="Pfam" id="PF02194">
    <property type="entry name" value="PXA"/>
    <property type="match status" value="1"/>
</dbReference>
<dbReference type="PANTHER" id="PTHR22775">
    <property type="entry name" value="SORTING NEXIN"/>
    <property type="match status" value="1"/>
</dbReference>
<feature type="domain" description="PX" evidence="4">
    <location>
        <begin position="504"/>
        <end position="634"/>
    </location>
</feature>
<comment type="similarity">
    <text evidence="1">Belongs to the sorting nexin family.</text>
</comment>
<reference evidence="7 8" key="1">
    <citation type="submission" date="2025-04" db="UniProtKB">
        <authorList>
            <consortium name="RefSeq"/>
        </authorList>
    </citation>
    <scope>IDENTIFICATION</scope>
</reference>
<feature type="region of interest" description="Disordered" evidence="2">
    <location>
        <begin position="332"/>
        <end position="407"/>
    </location>
</feature>
<evidence type="ECO:0000256" key="3">
    <source>
        <dbReference type="SAM" id="Phobius"/>
    </source>
</evidence>
<dbReference type="Gene3D" id="3.30.1520.10">
    <property type="entry name" value="Phox-like domain"/>
    <property type="match status" value="1"/>
</dbReference>
<dbReference type="SUPFAM" id="SSF64268">
    <property type="entry name" value="PX domain"/>
    <property type="match status" value="1"/>
</dbReference>
<evidence type="ECO:0000256" key="2">
    <source>
        <dbReference type="SAM" id="MobiDB-lite"/>
    </source>
</evidence>
<dbReference type="PROSITE" id="PS51207">
    <property type="entry name" value="PXA"/>
    <property type="match status" value="1"/>
</dbReference>
<dbReference type="RefSeq" id="XP_031428324.1">
    <property type="nucleotide sequence ID" value="XM_031572464.1"/>
</dbReference>
<dbReference type="KEGG" id="char:105906607"/>
<feature type="region of interest" description="Disordered" evidence="2">
    <location>
        <begin position="280"/>
        <end position="302"/>
    </location>
</feature>
<dbReference type="RefSeq" id="XP_012690241.2">
    <property type="nucleotide sequence ID" value="XM_012834787.3"/>
</dbReference>
<evidence type="ECO:0000256" key="1">
    <source>
        <dbReference type="ARBA" id="ARBA00010883"/>
    </source>
</evidence>
<keyword evidence="3" id="KW-0472">Membrane</keyword>
<feature type="transmembrane region" description="Helical" evidence="3">
    <location>
        <begin position="12"/>
        <end position="35"/>
    </location>
</feature>